<dbReference type="SUPFAM" id="SSF48019">
    <property type="entry name" value="post-AAA+ oligomerization domain-like"/>
    <property type="match status" value="1"/>
</dbReference>
<dbReference type="InterPro" id="IPR027417">
    <property type="entry name" value="P-loop_NTPase"/>
</dbReference>
<organism evidence="11 12">
    <name type="scientific">Anaerotalea alkaliphila</name>
    <dbReference type="NCBI Taxonomy" id="2662126"/>
    <lineage>
        <taxon>Bacteria</taxon>
        <taxon>Bacillati</taxon>
        <taxon>Bacillota</taxon>
        <taxon>Clostridia</taxon>
        <taxon>Eubacteriales</taxon>
        <taxon>Anaerotalea</taxon>
    </lineage>
</organism>
<comment type="caution">
    <text evidence="11">The sequence shown here is derived from an EMBL/GenBank/DDBJ whole genome shotgun (WGS) entry which is preliminary data.</text>
</comment>
<keyword evidence="3 11" id="KW-0808">Transferase</keyword>
<feature type="domain" description="DNA polymerase III delta subunit-like C-terminal" evidence="10">
    <location>
        <begin position="207"/>
        <end position="326"/>
    </location>
</feature>
<protein>
    <recommendedName>
        <fullName evidence="2">DNA polymerase III subunit delta</fullName>
        <ecNumber evidence="1">2.7.7.7</ecNumber>
    </recommendedName>
</protein>
<keyword evidence="6" id="KW-0239">DNA-directed DNA polymerase</keyword>
<dbReference type="GO" id="GO:0003887">
    <property type="term" value="F:DNA-directed DNA polymerase activity"/>
    <property type="evidence" value="ECO:0007669"/>
    <property type="project" value="UniProtKB-KW"/>
</dbReference>
<keyword evidence="12" id="KW-1185">Reference proteome</keyword>
<dbReference type="Gene3D" id="3.40.50.300">
    <property type="entry name" value="P-loop containing nucleotide triphosphate hydrolases"/>
    <property type="match status" value="1"/>
</dbReference>
<dbReference type="GO" id="GO:0006261">
    <property type="term" value="P:DNA-templated DNA replication"/>
    <property type="evidence" value="ECO:0007669"/>
    <property type="project" value="TreeGrafter"/>
</dbReference>
<dbReference type="SUPFAM" id="SSF52540">
    <property type="entry name" value="P-loop containing nucleoside triphosphate hydrolases"/>
    <property type="match status" value="1"/>
</dbReference>
<evidence type="ECO:0000256" key="4">
    <source>
        <dbReference type="ARBA" id="ARBA00022695"/>
    </source>
</evidence>
<evidence type="ECO:0000256" key="2">
    <source>
        <dbReference type="ARBA" id="ARBA00017703"/>
    </source>
</evidence>
<dbReference type="EMBL" id="JAAEEH010000007">
    <property type="protein sequence ID" value="NDL66903.1"/>
    <property type="molecule type" value="Genomic_DNA"/>
</dbReference>
<dbReference type="AlphaFoldDB" id="A0A7X5KMN5"/>
<accession>A0A7X5KMN5</accession>
<dbReference type="PANTHER" id="PTHR34388">
    <property type="entry name" value="DNA POLYMERASE III SUBUNIT DELTA"/>
    <property type="match status" value="1"/>
</dbReference>
<dbReference type="InterPro" id="IPR005790">
    <property type="entry name" value="DNA_polIII_delta"/>
</dbReference>
<name>A0A7X5KMN5_9FIRM</name>
<evidence type="ECO:0000256" key="5">
    <source>
        <dbReference type="ARBA" id="ARBA00022705"/>
    </source>
</evidence>
<comment type="similarity">
    <text evidence="7">Belongs to the DNA polymerase HolA subunit family.</text>
</comment>
<dbReference type="GO" id="GO:0003677">
    <property type="term" value="F:DNA binding"/>
    <property type="evidence" value="ECO:0007669"/>
    <property type="project" value="InterPro"/>
</dbReference>
<sequence length="332" mass="38123">MKTLKDQLKTGNFGRLYLFYGPETYLAHSYLDSMVKRLVGSKEDSMNYEQFDGAIQEERILDALETLPFLAERRVVVLNGMDLFLPKNAKKVEKLASHLERIPDTATLFLLEKEVDKRSRLFKQASKHGEVVEFKHLGEEELVKHLARRLARHGKNIERGTARHFIETVGFELERVENELEKLVDYAWEEPVVTRDHIDRICSKNLENKVFAMVECLGTEKREEALGLFQDLMALKEPPTRILFLLSRQLRILLQVKLMAEAGHSPGAIASKIKLPPFVANKNLRQAGRFSKERLLLALNKCLEVELLFKQGRMDLEIGVQMILIENSGNGK</sequence>
<dbReference type="GO" id="GO:0009360">
    <property type="term" value="C:DNA polymerase III complex"/>
    <property type="evidence" value="ECO:0007669"/>
    <property type="project" value="InterPro"/>
</dbReference>
<reference evidence="11 12" key="1">
    <citation type="submission" date="2020-01" db="EMBL/GenBank/DDBJ databases">
        <title>Anaeroalcalibacter tamaniensis gen. nov., sp. nov., moderately halophilic strictly anaerobic fermenter bacterium from mud volcano of Taman peninsula.</title>
        <authorList>
            <person name="Frolova A."/>
            <person name="Merkel A.Y."/>
            <person name="Slobodkin A.I."/>
        </authorList>
    </citation>
    <scope>NUCLEOTIDE SEQUENCE [LARGE SCALE GENOMIC DNA]</scope>
    <source>
        <strain evidence="11 12">F-3ap</strain>
    </source>
</reference>
<evidence type="ECO:0000259" key="10">
    <source>
        <dbReference type="Pfam" id="PF21694"/>
    </source>
</evidence>
<evidence type="ECO:0000256" key="8">
    <source>
        <dbReference type="ARBA" id="ARBA00049244"/>
    </source>
</evidence>
<dbReference type="EC" id="2.7.7.7" evidence="1"/>
<keyword evidence="4 11" id="KW-0548">Nucleotidyltransferase</keyword>
<feature type="domain" description="DNA polymerase III delta N-terminal" evidence="9">
    <location>
        <begin position="17"/>
        <end position="135"/>
    </location>
</feature>
<dbReference type="InterPro" id="IPR048466">
    <property type="entry name" value="DNA_pol3_delta-like_C"/>
</dbReference>
<dbReference type="NCBIfam" id="TIGR01128">
    <property type="entry name" value="holA"/>
    <property type="match status" value="1"/>
</dbReference>
<evidence type="ECO:0000313" key="11">
    <source>
        <dbReference type="EMBL" id="NDL66903.1"/>
    </source>
</evidence>
<dbReference type="InterPro" id="IPR008921">
    <property type="entry name" value="DNA_pol3_clamp-load_cplx_C"/>
</dbReference>
<evidence type="ECO:0000259" key="9">
    <source>
        <dbReference type="Pfam" id="PF06144"/>
    </source>
</evidence>
<dbReference type="Proteomes" id="UP000461585">
    <property type="component" value="Unassembled WGS sequence"/>
</dbReference>
<evidence type="ECO:0000256" key="7">
    <source>
        <dbReference type="ARBA" id="ARBA00034754"/>
    </source>
</evidence>
<dbReference type="RefSeq" id="WP_162369630.1">
    <property type="nucleotide sequence ID" value="NZ_JAAEEH010000007.1"/>
</dbReference>
<keyword evidence="5" id="KW-0235">DNA replication</keyword>
<dbReference type="PANTHER" id="PTHR34388:SF1">
    <property type="entry name" value="DNA POLYMERASE III SUBUNIT DELTA"/>
    <property type="match status" value="1"/>
</dbReference>
<dbReference type="Pfam" id="PF21694">
    <property type="entry name" value="DNA_pol3_delta_C"/>
    <property type="match status" value="1"/>
</dbReference>
<comment type="catalytic activity">
    <reaction evidence="8">
        <text>DNA(n) + a 2'-deoxyribonucleoside 5'-triphosphate = DNA(n+1) + diphosphate</text>
        <dbReference type="Rhea" id="RHEA:22508"/>
        <dbReference type="Rhea" id="RHEA-COMP:17339"/>
        <dbReference type="Rhea" id="RHEA-COMP:17340"/>
        <dbReference type="ChEBI" id="CHEBI:33019"/>
        <dbReference type="ChEBI" id="CHEBI:61560"/>
        <dbReference type="ChEBI" id="CHEBI:173112"/>
        <dbReference type="EC" id="2.7.7.7"/>
    </reaction>
</comment>
<dbReference type="Pfam" id="PF06144">
    <property type="entry name" value="DNA_pol3_delta"/>
    <property type="match status" value="1"/>
</dbReference>
<evidence type="ECO:0000256" key="1">
    <source>
        <dbReference type="ARBA" id="ARBA00012417"/>
    </source>
</evidence>
<proteinExistence type="inferred from homology"/>
<evidence type="ECO:0000313" key="12">
    <source>
        <dbReference type="Proteomes" id="UP000461585"/>
    </source>
</evidence>
<dbReference type="InterPro" id="IPR010372">
    <property type="entry name" value="DNA_pol3_delta_N"/>
</dbReference>
<evidence type="ECO:0000256" key="6">
    <source>
        <dbReference type="ARBA" id="ARBA00022932"/>
    </source>
</evidence>
<dbReference type="Gene3D" id="1.20.272.10">
    <property type="match status" value="1"/>
</dbReference>
<gene>
    <name evidence="11" type="primary">holA</name>
    <name evidence="11" type="ORF">GXN74_03965</name>
</gene>
<evidence type="ECO:0000256" key="3">
    <source>
        <dbReference type="ARBA" id="ARBA00022679"/>
    </source>
</evidence>
<dbReference type="Gene3D" id="1.10.8.60">
    <property type="match status" value="1"/>
</dbReference>